<dbReference type="EMBL" id="CP002545">
    <property type="protein sequence ID" value="ADY50953.1"/>
    <property type="molecule type" value="Genomic_DNA"/>
</dbReference>
<keyword evidence="7" id="KW-1133">Transmembrane helix</keyword>
<feature type="transmembrane region" description="Helical" evidence="7">
    <location>
        <begin position="187"/>
        <end position="205"/>
    </location>
</feature>
<keyword evidence="2" id="KW-0004">4Fe-4S</keyword>
<dbReference type="OrthoDB" id="9811700at2"/>
<evidence type="ECO:0000313" key="9">
    <source>
        <dbReference type="EMBL" id="ADY50953.1"/>
    </source>
</evidence>
<dbReference type="InterPro" id="IPR014116">
    <property type="entry name" value="Cyt_c_oxidase_cbb3_FixG"/>
</dbReference>
<dbReference type="STRING" id="762903.Pedsa_0371"/>
<dbReference type="Gene3D" id="2.60.40.10">
    <property type="entry name" value="Immunoglobulins"/>
    <property type="match status" value="1"/>
</dbReference>
<evidence type="ECO:0000259" key="8">
    <source>
        <dbReference type="PROSITE" id="PS51379"/>
    </source>
</evidence>
<dbReference type="InterPro" id="IPR032879">
    <property type="entry name" value="FixG_C"/>
</dbReference>
<keyword evidence="1" id="KW-0813">Transport</keyword>
<protein>
    <submittedName>
        <fullName evidence="9">Cytochrome c oxidase accessory protein CcoG</fullName>
    </submittedName>
</protein>
<dbReference type="InterPro" id="IPR051684">
    <property type="entry name" value="Electron_Trans/Redox"/>
</dbReference>
<dbReference type="eggNOG" id="COG0348">
    <property type="taxonomic scope" value="Bacteria"/>
</dbReference>
<feature type="transmembrane region" description="Helical" evidence="7">
    <location>
        <begin position="154"/>
        <end position="172"/>
    </location>
</feature>
<proteinExistence type="predicted"/>
<reference evidence="9 10" key="1">
    <citation type="journal article" date="2011" name="Stand. Genomic Sci.">
        <title>Complete genome sequence of the gliding, heparinolytic Pedobacter saltans type strain (113).</title>
        <authorList>
            <person name="Liolios K."/>
            <person name="Sikorski J."/>
            <person name="Lu M."/>
            <person name="Nolan M."/>
            <person name="Lapidus A."/>
            <person name="Lucas S."/>
            <person name="Hammon N."/>
            <person name="Deshpande S."/>
            <person name="Cheng J.F."/>
            <person name="Tapia R."/>
            <person name="Han C."/>
            <person name="Goodwin L."/>
            <person name="Pitluck S."/>
            <person name="Huntemann M."/>
            <person name="Ivanova N."/>
            <person name="Pagani I."/>
            <person name="Mavromatis K."/>
            <person name="Ovchinikova G."/>
            <person name="Pati A."/>
            <person name="Chen A."/>
            <person name="Palaniappan K."/>
            <person name="Land M."/>
            <person name="Hauser L."/>
            <person name="Brambilla E.M."/>
            <person name="Kotsyurbenko O."/>
            <person name="Rohde M."/>
            <person name="Tindall B.J."/>
            <person name="Abt B."/>
            <person name="Goker M."/>
            <person name="Detter J.C."/>
            <person name="Woyke T."/>
            <person name="Bristow J."/>
            <person name="Eisen J.A."/>
            <person name="Markowitz V."/>
            <person name="Hugenholtz P."/>
            <person name="Klenk H.P."/>
            <person name="Kyrpides N.C."/>
        </authorList>
    </citation>
    <scope>NUCLEOTIDE SEQUENCE [LARGE SCALE GENOMIC DNA]</scope>
    <source>
        <strain evidence="10">ATCC 51119 / DSM 12145 / JCM 21818 / LMG 10337 / NBRC 100064 / NCIMB 13643</strain>
    </source>
</reference>
<dbReference type="InterPro" id="IPR017900">
    <property type="entry name" value="4Fe4S_Fe_S_CS"/>
</dbReference>
<dbReference type="GO" id="GO:0046872">
    <property type="term" value="F:metal ion binding"/>
    <property type="evidence" value="ECO:0007669"/>
    <property type="project" value="UniProtKB-KW"/>
</dbReference>
<accession>F0S536</accession>
<keyword evidence="3" id="KW-0479">Metal-binding</keyword>
<dbReference type="KEGG" id="psn:Pedsa_0371"/>
<sequence length="463" mass="53178">MEEIQYHSTVQADGKRRWLYPLVRKDKFYTYRSLLGYSLLAFLFVAPFVKIKGNQLLLINIIERKFIIFGQVIWPQDFFIFVLASLLALISIVLFTIAFGRVFCGWVCPQTIFLELVFRRIEIWIEGEPAARKKLDESPWTAEKIWKKSLKHGLYILISFLIANTFLAYVIGSDELIKIMTSPPQDHLVGFISIWLFTFTFYAVFSHVREIVCTVICPYGRLQGVLLDKNSLTVAYNYVRGEPRGKLKKGIDTETKGDCVDCNLCVAVCPTGIDIRQGTQLECVNCTACIDACNQVMDKINKPRNLIGYYSEEMIKTNKKPEFSFRMKAYSFVILVMVGVIAYFIWNQKNVDVIVLRAGGTLYQEQQDGYISNLYNGEFVNKTTKPVKVDIEGVDKNVKIKWIQPVDSLARESSKKGTFFLLMPKNKINQAKNVIKLRVLENGQETYEIKTNFLGPVSRKIKK</sequence>
<keyword evidence="4" id="KW-0249">Electron transport</keyword>
<dbReference type="AlphaFoldDB" id="F0S536"/>
<evidence type="ECO:0000256" key="7">
    <source>
        <dbReference type="SAM" id="Phobius"/>
    </source>
</evidence>
<dbReference type="PROSITE" id="PS51379">
    <property type="entry name" value="4FE4S_FER_2"/>
    <property type="match status" value="1"/>
</dbReference>
<dbReference type="Pfam" id="PF13746">
    <property type="entry name" value="Fer4_18"/>
    <property type="match status" value="1"/>
</dbReference>
<name>F0S536_PSESL</name>
<evidence type="ECO:0000256" key="4">
    <source>
        <dbReference type="ARBA" id="ARBA00022982"/>
    </source>
</evidence>
<keyword evidence="6" id="KW-0411">Iron-sulfur</keyword>
<evidence type="ECO:0000256" key="2">
    <source>
        <dbReference type="ARBA" id="ARBA00022485"/>
    </source>
</evidence>
<dbReference type="PANTHER" id="PTHR30176">
    <property type="entry name" value="FERREDOXIN-TYPE PROTEIN NAPH"/>
    <property type="match status" value="1"/>
</dbReference>
<dbReference type="GO" id="GO:0051539">
    <property type="term" value="F:4 iron, 4 sulfur cluster binding"/>
    <property type="evidence" value="ECO:0007669"/>
    <property type="project" value="UniProtKB-KW"/>
</dbReference>
<feature type="transmembrane region" description="Helical" evidence="7">
    <location>
        <begin position="80"/>
        <end position="104"/>
    </location>
</feature>
<dbReference type="Pfam" id="PF12801">
    <property type="entry name" value="Fer4_5"/>
    <property type="match status" value="1"/>
</dbReference>
<dbReference type="Proteomes" id="UP000000310">
    <property type="component" value="Chromosome"/>
</dbReference>
<dbReference type="PROSITE" id="PS00198">
    <property type="entry name" value="4FE4S_FER_1"/>
    <property type="match status" value="1"/>
</dbReference>
<evidence type="ECO:0000256" key="1">
    <source>
        <dbReference type="ARBA" id="ARBA00022448"/>
    </source>
</evidence>
<dbReference type="GO" id="GO:0005886">
    <property type="term" value="C:plasma membrane"/>
    <property type="evidence" value="ECO:0007669"/>
    <property type="project" value="TreeGrafter"/>
</dbReference>
<dbReference type="InterPro" id="IPR017896">
    <property type="entry name" value="4Fe4S_Fe-S-bd"/>
</dbReference>
<gene>
    <name evidence="9" type="ordered locus">Pedsa_0371</name>
</gene>
<keyword evidence="7" id="KW-0812">Transmembrane</keyword>
<keyword evidence="10" id="KW-1185">Reference proteome</keyword>
<dbReference type="NCBIfam" id="TIGR02745">
    <property type="entry name" value="ccoG_rdxA_fixG"/>
    <property type="match status" value="1"/>
</dbReference>
<evidence type="ECO:0000256" key="3">
    <source>
        <dbReference type="ARBA" id="ARBA00022723"/>
    </source>
</evidence>
<feature type="domain" description="4Fe-4S ferredoxin-type" evidence="8">
    <location>
        <begin position="247"/>
        <end position="278"/>
    </location>
</feature>
<dbReference type="Gene3D" id="1.10.1060.10">
    <property type="entry name" value="Alpha-helical ferredoxin"/>
    <property type="match status" value="1"/>
</dbReference>
<dbReference type="InterPro" id="IPR013783">
    <property type="entry name" value="Ig-like_fold"/>
</dbReference>
<dbReference type="RefSeq" id="WP_013631456.1">
    <property type="nucleotide sequence ID" value="NC_015177.1"/>
</dbReference>
<keyword evidence="7" id="KW-0472">Membrane</keyword>
<evidence type="ECO:0000313" key="10">
    <source>
        <dbReference type="Proteomes" id="UP000000310"/>
    </source>
</evidence>
<dbReference type="SUPFAM" id="SSF54862">
    <property type="entry name" value="4Fe-4S ferredoxins"/>
    <property type="match status" value="1"/>
</dbReference>
<dbReference type="PANTHER" id="PTHR30176:SF3">
    <property type="entry name" value="FERREDOXIN-TYPE PROTEIN NAPH"/>
    <property type="match status" value="1"/>
</dbReference>
<dbReference type="HOGENOM" id="CLU_032118_2_0_10"/>
<feature type="transmembrane region" description="Helical" evidence="7">
    <location>
        <begin position="329"/>
        <end position="346"/>
    </location>
</feature>
<evidence type="ECO:0000256" key="6">
    <source>
        <dbReference type="ARBA" id="ARBA00023014"/>
    </source>
</evidence>
<feature type="transmembrane region" description="Helical" evidence="7">
    <location>
        <begin position="29"/>
        <end position="49"/>
    </location>
</feature>
<evidence type="ECO:0000256" key="5">
    <source>
        <dbReference type="ARBA" id="ARBA00023004"/>
    </source>
</evidence>
<keyword evidence="5" id="KW-0408">Iron</keyword>
<dbReference type="Pfam" id="PF11614">
    <property type="entry name" value="FixG_C"/>
    <property type="match status" value="1"/>
</dbReference>
<reference evidence="10" key="2">
    <citation type="submission" date="2011-02" db="EMBL/GenBank/DDBJ databases">
        <title>The complete genome of Pedobacter saltans DSM 12145.</title>
        <authorList>
            <consortium name="US DOE Joint Genome Institute (JGI-PGF)"/>
            <person name="Lucas S."/>
            <person name="Copeland A."/>
            <person name="Lapidus A."/>
            <person name="Bruce D."/>
            <person name="Goodwin L."/>
            <person name="Pitluck S."/>
            <person name="Kyrpides N."/>
            <person name="Mavromatis K."/>
            <person name="Pagani I."/>
            <person name="Ivanova N."/>
            <person name="Ovchinnikova G."/>
            <person name="Lu M."/>
            <person name="Detter J.C."/>
            <person name="Han C."/>
            <person name="Land M."/>
            <person name="Hauser L."/>
            <person name="Markowitz V."/>
            <person name="Cheng J.-F."/>
            <person name="Hugenholtz P."/>
            <person name="Woyke T."/>
            <person name="Wu D."/>
            <person name="Tindall B."/>
            <person name="Pomrenke H.G."/>
            <person name="Brambilla E."/>
            <person name="Klenk H.-P."/>
            <person name="Eisen J.A."/>
        </authorList>
    </citation>
    <scope>NUCLEOTIDE SEQUENCE [LARGE SCALE GENOMIC DNA]</scope>
    <source>
        <strain evidence="10">ATCC 51119 / DSM 12145 / JCM 21818 / LMG 10337 / NBRC 100064 / NCIMB 13643</strain>
    </source>
</reference>
<dbReference type="InterPro" id="IPR009051">
    <property type="entry name" value="Helical_ferredxn"/>
</dbReference>
<organism evidence="9 10">
    <name type="scientific">Pseudopedobacter saltans (strain ATCC 51119 / DSM 12145 / JCM 21818 / CCUG 39354 / LMG 10337 / NBRC 100064 / NCIMB 13643)</name>
    <name type="common">Pedobacter saltans</name>
    <dbReference type="NCBI Taxonomy" id="762903"/>
    <lineage>
        <taxon>Bacteria</taxon>
        <taxon>Pseudomonadati</taxon>
        <taxon>Bacteroidota</taxon>
        <taxon>Sphingobacteriia</taxon>
        <taxon>Sphingobacteriales</taxon>
        <taxon>Sphingobacteriaceae</taxon>
        <taxon>Pseudopedobacter</taxon>
    </lineage>
</organism>